<dbReference type="EMBL" id="JBHSZO010000012">
    <property type="protein sequence ID" value="MFC7218512.1"/>
    <property type="molecule type" value="Genomic_DNA"/>
</dbReference>
<dbReference type="PANTHER" id="PTHR43132">
    <property type="entry name" value="ARSENICAL RESISTANCE OPERON REPRESSOR ARSR-RELATED"/>
    <property type="match status" value="1"/>
</dbReference>
<keyword evidence="2" id="KW-0238">DNA-binding</keyword>
<dbReference type="InterPro" id="IPR011991">
    <property type="entry name" value="ArsR-like_HTH"/>
</dbReference>
<evidence type="ECO:0000313" key="6">
    <source>
        <dbReference type="Proteomes" id="UP001596413"/>
    </source>
</evidence>
<dbReference type="InterPro" id="IPR036390">
    <property type="entry name" value="WH_DNA-bd_sf"/>
</dbReference>
<evidence type="ECO:0000256" key="2">
    <source>
        <dbReference type="ARBA" id="ARBA00023125"/>
    </source>
</evidence>
<name>A0ABW2GD38_9ACTN</name>
<evidence type="ECO:0000256" key="1">
    <source>
        <dbReference type="ARBA" id="ARBA00023015"/>
    </source>
</evidence>
<dbReference type="Gene3D" id="1.10.10.10">
    <property type="entry name" value="Winged helix-like DNA-binding domain superfamily/Winged helix DNA-binding domain"/>
    <property type="match status" value="1"/>
</dbReference>
<dbReference type="CDD" id="cd00090">
    <property type="entry name" value="HTH_ARSR"/>
    <property type="match status" value="1"/>
</dbReference>
<protein>
    <submittedName>
        <fullName evidence="5">ArsR/SmtB family transcription factor</fullName>
    </submittedName>
</protein>
<dbReference type="InterPro" id="IPR036388">
    <property type="entry name" value="WH-like_DNA-bd_sf"/>
</dbReference>
<dbReference type="Proteomes" id="UP001596413">
    <property type="component" value="Unassembled WGS sequence"/>
</dbReference>
<accession>A0ABW2GD38</accession>
<proteinExistence type="predicted"/>
<dbReference type="PANTHER" id="PTHR43132:SF2">
    <property type="entry name" value="ARSENICAL RESISTANCE OPERON REPRESSOR ARSR-RELATED"/>
    <property type="match status" value="1"/>
</dbReference>
<dbReference type="SMART" id="SM00418">
    <property type="entry name" value="HTH_ARSR"/>
    <property type="match status" value="1"/>
</dbReference>
<evidence type="ECO:0000313" key="5">
    <source>
        <dbReference type="EMBL" id="MFC7218512.1"/>
    </source>
</evidence>
<evidence type="ECO:0000256" key="3">
    <source>
        <dbReference type="ARBA" id="ARBA00023163"/>
    </source>
</evidence>
<gene>
    <name evidence="5" type="ORF">ACFQLX_10080</name>
</gene>
<keyword evidence="1" id="KW-0805">Transcription regulation</keyword>
<dbReference type="SUPFAM" id="SSF46785">
    <property type="entry name" value="Winged helix' DNA-binding domain"/>
    <property type="match status" value="1"/>
</dbReference>
<keyword evidence="3" id="KW-0804">Transcription</keyword>
<sequence>MPPPTPKRLHQLDPKSLRALAHPLRMRLLAALRQYGPATASRLGERLGESSGSTSYHLRQLAAAGLIEDDPEHGTGRERWWRPAHHGLKIENIDEFLNSADPEVRGAMTTYLHEIAAEHTLEVGTALAAMHSWPKEWQTRWTLSDLKVTLTPELAKELYDRLIEVVRSYEDRVPADAEHARKVRIHLHGFPQETE</sequence>
<keyword evidence="6" id="KW-1185">Reference proteome</keyword>
<dbReference type="InterPro" id="IPR051011">
    <property type="entry name" value="Metal_resp_trans_reg"/>
</dbReference>
<comment type="caution">
    <text evidence="5">The sequence shown here is derived from an EMBL/GenBank/DDBJ whole genome shotgun (WGS) entry which is preliminary data.</text>
</comment>
<dbReference type="Pfam" id="PF12840">
    <property type="entry name" value="HTH_20"/>
    <property type="match status" value="1"/>
</dbReference>
<reference evidence="6" key="1">
    <citation type="journal article" date="2019" name="Int. J. Syst. Evol. Microbiol.">
        <title>The Global Catalogue of Microorganisms (GCM) 10K type strain sequencing project: providing services to taxonomists for standard genome sequencing and annotation.</title>
        <authorList>
            <consortium name="The Broad Institute Genomics Platform"/>
            <consortium name="The Broad Institute Genome Sequencing Center for Infectious Disease"/>
            <person name="Wu L."/>
            <person name="Ma J."/>
        </authorList>
    </citation>
    <scope>NUCLEOTIDE SEQUENCE [LARGE SCALE GENOMIC DNA]</scope>
    <source>
        <strain evidence="6">CGMCC 1.13681</strain>
    </source>
</reference>
<dbReference type="InterPro" id="IPR001845">
    <property type="entry name" value="HTH_ArsR_DNA-bd_dom"/>
</dbReference>
<dbReference type="RefSeq" id="WP_386413876.1">
    <property type="nucleotide sequence ID" value="NZ_JBHSZO010000012.1"/>
</dbReference>
<feature type="domain" description="HTH arsR-type" evidence="4">
    <location>
        <begin position="15"/>
        <end position="99"/>
    </location>
</feature>
<evidence type="ECO:0000259" key="4">
    <source>
        <dbReference type="SMART" id="SM00418"/>
    </source>
</evidence>
<organism evidence="5 6">
    <name type="scientific">Streptomyces polyrhachis</name>
    <dbReference type="NCBI Taxonomy" id="1282885"/>
    <lineage>
        <taxon>Bacteria</taxon>
        <taxon>Bacillati</taxon>
        <taxon>Actinomycetota</taxon>
        <taxon>Actinomycetes</taxon>
        <taxon>Kitasatosporales</taxon>
        <taxon>Streptomycetaceae</taxon>
        <taxon>Streptomyces</taxon>
    </lineage>
</organism>